<gene>
    <name evidence="1" type="ORF">ILYODFUR_035188</name>
</gene>
<sequence length="77" mass="8292">AALNILKLLSELDQQANERTGNGPAPGCAKQEMEGDLHLKQANSSTLQARRLEGTSGAFFMRGCISDDVYRVKGPIC</sequence>
<keyword evidence="2" id="KW-1185">Reference proteome</keyword>
<evidence type="ECO:0000313" key="2">
    <source>
        <dbReference type="Proteomes" id="UP001482620"/>
    </source>
</evidence>
<feature type="non-terminal residue" evidence="1">
    <location>
        <position position="1"/>
    </location>
</feature>
<name>A0ABV0T2S1_9TELE</name>
<reference evidence="1 2" key="1">
    <citation type="submission" date="2021-06" db="EMBL/GenBank/DDBJ databases">
        <authorList>
            <person name="Palmer J.M."/>
        </authorList>
    </citation>
    <scope>NUCLEOTIDE SEQUENCE [LARGE SCALE GENOMIC DNA]</scope>
    <source>
        <strain evidence="2">if_2019</strain>
        <tissue evidence="1">Muscle</tissue>
    </source>
</reference>
<dbReference type="EMBL" id="JAHRIQ010018186">
    <property type="protein sequence ID" value="MEQ2227185.1"/>
    <property type="molecule type" value="Genomic_DNA"/>
</dbReference>
<comment type="caution">
    <text evidence="1">The sequence shown here is derived from an EMBL/GenBank/DDBJ whole genome shotgun (WGS) entry which is preliminary data.</text>
</comment>
<dbReference type="Proteomes" id="UP001482620">
    <property type="component" value="Unassembled WGS sequence"/>
</dbReference>
<evidence type="ECO:0000313" key="1">
    <source>
        <dbReference type="EMBL" id="MEQ2227185.1"/>
    </source>
</evidence>
<organism evidence="1 2">
    <name type="scientific">Ilyodon furcidens</name>
    <name type="common">goldbreast splitfin</name>
    <dbReference type="NCBI Taxonomy" id="33524"/>
    <lineage>
        <taxon>Eukaryota</taxon>
        <taxon>Metazoa</taxon>
        <taxon>Chordata</taxon>
        <taxon>Craniata</taxon>
        <taxon>Vertebrata</taxon>
        <taxon>Euteleostomi</taxon>
        <taxon>Actinopterygii</taxon>
        <taxon>Neopterygii</taxon>
        <taxon>Teleostei</taxon>
        <taxon>Neoteleostei</taxon>
        <taxon>Acanthomorphata</taxon>
        <taxon>Ovalentaria</taxon>
        <taxon>Atherinomorphae</taxon>
        <taxon>Cyprinodontiformes</taxon>
        <taxon>Goodeidae</taxon>
        <taxon>Ilyodon</taxon>
    </lineage>
</organism>
<proteinExistence type="predicted"/>
<protein>
    <submittedName>
        <fullName evidence="1">Uncharacterized protein</fullName>
    </submittedName>
</protein>
<accession>A0ABV0T2S1</accession>